<keyword evidence="3" id="KW-1185">Reference proteome</keyword>
<dbReference type="PANTHER" id="PTHR39217:SF1">
    <property type="entry name" value="GLUTATHIONE SYNTHETASE"/>
    <property type="match status" value="1"/>
</dbReference>
<protein>
    <recommendedName>
        <fullName evidence="4">ATP-grasp domain-containing protein</fullName>
    </recommendedName>
</protein>
<feature type="compositionally biased region" description="Polar residues" evidence="1">
    <location>
        <begin position="35"/>
        <end position="45"/>
    </location>
</feature>
<dbReference type="Gene3D" id="3.30.1490.20">
    <property type="entry name" value="ATP-grasp fold, A domain"/>
    <property type="match status" value="1"/>
</dbReference>
<sequence length="423" mass="48111">MSNSPRPNLSINISANQHLNNSPTSPKPNSHRTHNNLNNFSISDNFSPRKQQQVQHLFIALVTCKAYPELNHDDHIMKNIINASGHRYEIVIWDSPDVNWKSYDCIVIRSLWDYVEKVDELKGWISKMKEMKIRVLNDLSAIMWNLDKNYLGELQSCGIPIVPSYFIRKQIEKAILTVNDLAAIIQEQKKNGKFESGAVDFVYKPTIGAGGYGTNKFNLDQLFSSSELRHKHLNILNTLLKKSDVILQPYIASIKEVGETSFLFFNGKFSHSIIKTPCINDFRVQEDYGGLALENNNPKPDEIQLAQSVIDNIIVKHQCNILYARIDMLRINGKLHLGESEIFEPTLYFMKNVGIAKRFVDSIQDIMSTPFVAPVIHNKQKRLSSYSSSSIENSRSSNQQQQQPICSPRVVAEKLFNGSAINC</sequence>
<dbReference type="InterPro" id="IPR053191">
    <property type="entry name" value="DcsG_Biosynth_Enzyme"/>
</dbReference>
<gene>
    <name evidence="2" type="ORF">CYY_003750</name>
</gene>
<dbReference type="OrthoDB" id="17576at2759"/>
<evidence type="ECO:0008006" key="4">
    <source>
        <dbReference type="Google" id="ProtNLM"/>
    </source>
</evidence>
<feature type="compositionally biased region" description="Polar residues" evidence="1">
    <location>
        <begin position="1"/>
        <end position="28"/>
    </location>
</feature>
<dbReference type="GO" id="GO:0005524">
    <property type="term" value="F:ATP binding"/>
    <property type="evidence" value="ECO:0007669"/>
    <property type="project" value="InterPro"/>
</dbReference>
<feature type="region of interest" description="Disordered" evidence="1">
    <location>
        <begin position="1"/>
        <end position="45"/>
    </location>
</feature>
<dbReference type="SUPFAM" id="SSF56059">
    <property type="entry name" value="Glutathione synthetase ATP-binding domain-like"/>
    <property type="match status" value="1"/>
</dbReference>
<organism evidence="2 3">
    <name type="scientific">Polysphondylium violaceum</name>
    <dbReference type="NCBI Taxonomy" id="133409"/>
    <lineage>
        <taxon>Eukaryota</taxon>
        <taxon>Amoebozoa</taxon>
        <taxon>Evosea</taxon>
        <taxon>Eumycetozoa</taxon>
        <taxon>Dictyostelia</taxon>
        <taxon>Dictyosteliales</taxon>
        <taxon>Dictyosteliaceae</taxon>
        <taxon>Polysphondylium</taxon>
    </lineage>
</organism>
<evidence type="ECO:0000313" key="3">
    <source>
        <dbReference type="Proteomes" id="UP000695562"/>
    </source>
</evidence>
<evidence type="ECO:0000256" key="1">
    <source>
        <dbReference type="SAM" id="MobiDB-lite"/>
    </source>
</evidence>
<accession>A0A8J4PWC6</accession>
<comment type="caution">
    <text evidence="2">The sequence shown here is derived from an EMBL/GenBank/DDBJ whole genome shotgun (WGS) entry which is preliminary data.</text>
</comment>
<dbReference type="Gene3D" id="3.40.50.20">
    <property type="match status" value="1"/>
</dbReference>
<dbReference type="PANTHER" id="PTHR39217">
    <property type="match status" value="1"/>
</dbReference>
<proteinExistence type="predicted"/>
<name>A0A8J4PWC6_9MYCE</name>
<dbReference type="EMBL" id="AJWJ01000121">
    <property type="protein sequence ID" value="KAF2074965.1"/>
    <property type="molecule type" value="Genomic_DNA"/>
</dbReference>
<reference evidence="2" key="1">
    <citation type="submission" date="2020-01" db="EMBL/GenBank/DDBJ databases">
        <title>Development of genomics and gene disruption for Polysphondylium violaceum indicates a role for the polyketide synthase stlB in stalk morphogenesis.</title>
        <authorList>
            <person name="Narita B."/>
            <person name="Kawabe Y."/>
            <person name="Kin K."/>
            <person name="Saito T."/>
            <person name="Gibbs R."/>
            <person name="Kuspa A."/>
            <person name="Muzny D."/>
            <person name="Queller D."/>
            <person name="Richards S."/>
            <person name="Strassman J."/>
            <person name="Sucgang R."/>
            <person name="Worley K."/>
            <person name="Schaap P."/>
        </authorList>
    </citation>
    <scope>NUCLEOTIDE SEQUENCE</scope>
    <source>
        <strain evidence="2">QSvi11</strain>
    </source>
</reference>
<dbReference type="Gene3D" id="3.30.470.20">
    <property type="entry name" value="ATP-grasp fold, B domain"/>
    <property type="match status" value="1"/>
</dbReference>
<dbReference type="AlphaFoldDB" id="A0A8J4PWC6"/>
<dbReference type="InterPro" id="IPR013815">
    <property type="entry name" value="ATP_grasp_subdomain_1"/>
</dbReference>
<evidence type="ECO:0000313" key="2">
    <source>
        <dbReference type="EMBL" id="KAF2074965.1"/>
    </source>
</evidence>
<dbReference type="Proteomes" id="UP000695562">
    <property type="component" value="Unassembled WGS sequence"/>
</dbReference>